<dbReference type="Proteomes" id="UP000828390">
    <property type="component" value="Unassembled WGS sequence"/>
</dbReference>
<keyword evidence="2" id="KW-1185">Reference proteome</keyword>
<proteinExistence type="predicted"/>
<evidence type="ECO:0000313" key="1">
    <source>
        <dbReference type="EMBL" id="KAH3768861.1"/>
    </source>
</evidence>
<accession>A0A9D4IB81</accession>
<evidence type="ECO:0000313" key="2">
    <source>
        <dbReference type="Proteomes" id="UP000828390"/>
    </source>
</evidence>
<name>A0A9D4IB81_DREPO</name>
<protein>
    <submittedName>
        <fullName evidence="1">Uncharacterized protein</fullName>
    </submittedName>
</protein>
<reference evidence="1" key="1">
    <citation type="journal article" date="2019" name="bioRxiv">
        <title>The Genome of the Zebra Mussel, Dreissena polymorpha: A Resource for Invasive Species Research.</title>
        <authorList>
            <person name="McCartney M.A."/>
            <person name="Auch B."/>
            <person name="Kono T."/>
            <person name="Mallez S."/>
            <person name="Zhang Y."/>
            <person name="Obille A."/>
            <person name="Becker A."/>
            <person name="Abrahante J.E."/>
            <person name="Garbe J."/>
            <person name="Badalamenti J.P."/>
            <person name="Herman A."/>
            <person name="Mangelson H."/>
            <person name="Liachko I."/>
            <person name="Sullivan S."/>
            <person name="Sone E.D."/>
            <person name="Koren S."/>
            <person name="Silverstein K.A.T."/>
            <person name="Beckman K.B."/>
            <person name="Gohl D.M."/>
        </authorList>
    </citation>
    <scope>NUCLEOTIDE SEQUENCE</scope>
    <source>
        <strain evidence="1">Duluth1</strain>
        <tissue evidence="1">Whole animal</tissue>
    </source>
</reference>
<reference evidence="1" key="2">
    <citation type="submission" date="2020-11" db="EMBL/GenBank/DDBJ databases">
        <authorList>
            <person name="McCartney M.A."/>
            <person name="Auch B."/>
            <person name="Kono T."/>
            <person name="Mallez S."/>
            <person name="Becker A."/>
            <person name="Gohl D.M."/>
            <person name="Silverstein K.A.T."/>
            <person name="Koren S."/>
            <person name="Bechman K.B."/>
            <person name="Herman A."/>
            <person name="Abrahante J.E."/>
            <person name="Garbe J."/>
        </authorList>
    </citation>
    <scope>NUCLEOTIDE SEQUENCE</scope>
    <source>
        <strain evidence="1">Duluth1</strain>
        <tissue evidence="1">Whole animal</tissue>
    </source>
</reference>
<dbReference type="EMBL" id="JAIWYP010000009">
    <property type="protein sequence ID" value="KAH3768861.1"/>
    <property type="molecule type" value="Genomic_DNA"/>
</dbReference>
<comment type="caution">
    <text evidence="1">The sequence shown here is derived from an EMBL/GenBank/DDBJ whole genome shotgun (WGS) entry which is preliminary data.</text>
</comment>
<dbReference type="AlphaFoldDB" id="A0A9D4IB81"/>
<sequence length="72" mass="8068">MAVANTDGDNPSKEVEVSSIGVVEQPLHVTLMDQQRFAVVCEQRGRQVCFPDVPNFLVTWTLKKGVNCCLYR</sequence>
<organism evidence="1 2">
    <name type="scientific">Dreissena polymorpha</name>
    <name type="common">Zebra mussel</name>
    <name type="synonym">Mytilus polymorpha</name>
    <dbReference type="NCBI Taxonomy" id="45954"/>
    <lineage>
        <taxon>Eukaryota</taxon>
        <taxon>Metazoa</taxon>
        <taxon>Spiralia</taxon>
        <taxon>Lophotrochozoa</taxon>
        <taxon>Mollusca</taxon>
        <taxon>Bivalvia</taxon>
        <taxon>Autobranchia</taxon>
        <taxon>Heteroconchia</taxon>
        <taxon>Euheterodonta</taxon>
        <taxon>Imparidentia</taxon>
        <taxon>Neoheterodontei</taxon>
        <taxon>Myida</taxon>
        <taxon>Dreissenoidea</taxon>
        <taxon>Dreissenidae</taxon>
        <taxon>Dreissena</taxon>
    </lineage>
</organism>
<gene>
    <name evidence="1" type="ORF">DPMN_170077</name>
</gene>